<name>A0A6N9NGT5_9FLAO</name>
<comment type="caution">
    <text evidence="2">The sequence shown here is derived from an EMBL/GenBank/DDBJ whole genome shotgun (WGS) entry which is preliminary data.</text>
</comment>
<dbReference type="InterPro" id="IPR021428">
    <property type="entry name" value="DUF3078"/>
</dbReference>
<dbReference type="Proteomes" id="UP000470771">
    <property type="component" value="Unassembled WGS sequence"/>
</dbReference>
<gene>
    <name evidence="2" type="ORF">GQN54_02870</name>
</gene>
<feature type="signal peptide" evidence="1">
    <location>
        <begin position="1"/>
        <end position="24"/>
    </location>
</feature>
<dbReference type="Pfam" id="PF11276">
    <property type="entry name" value="DUF3078"/>
    <property type="match status" value="1"/>
</dbReference>
<proteinExistence type="predicted"/>
<evidence type="ECO:0000313" key="3">
    <source>
        <dbReference type="Proteomes" id="UP000470771"/>
    </source>
</evidence>
<keyword evidence="1" id="KW-0732">Signal</keyword>
<accession>A0A6N9NGT5</accession>
<protein>
    <submittedName>
        <fullName evidence="2">DUF3078 domain-containing protein</fullName>
    </submittedName>
</protein>
<keyword evidence="3" id="KW-1185">Reference proteome</keyword>
<dbReference type="RefSeq" id="WP_160631760.1">
    <property type="nucleotide sequence ID" value="NZ_WWNE01000003.1"/>
</dbReference>
<sequence length="306" mass="33774">MKIKTSHILSFFVASLLFVSTASAQNTPAPTPAADTSYWTKGGLVSFNFSQVALSNWAGGGQSSVALNGFLNVFAKYKKGIHSWDNTLDLGYGIFQQGDDAFRKSDDKIDFTSKYGRQASKVWYYSALVNFKSQFAPGYNYPDDSTKISNLFAPAYVLASIGMDYKPNSNFSLYLSPATGKFTIVNDNDLSNAGAFGVDTGDVFRAEIGGYLKAQYNKDIMENVNFQTKLELFSNYTENPQNIDVNWETILSMKVNKFITANVSATLVYDDDIDIAIDSNDDGIVDKTGPRTQFKEVLSVGLSYKF</sequence>
<reference evidence="2 3" key="1">
    <citation type="submission" date="2019-12" db="EMBL/GenBank/DDBJ databases">
        <authorList>
            <person name="Zhao J."/>
        </authorList>
    </citation>
    <scope>NUCLEOTIDE SEQUENCE [LARGE SCALE GENOMIC DNA]</scope>
    <source>
        <strain evidence="2 3">S-15</strain>
    </source>
</reference>
<dbReference type="AlphaFoldDB" id="A0A6N9NGT5"/>
<dbReference type="EMBL" id="WWNE01000003">
    <property type="protein sequence ID" value="NBG65042.1"/>
    <property type="molecule type" value="Genomic_DNA"/>
</dbReference>
<feature type="chain" id="PRO_5026796419" evidence="1">
    <location>
        <begin position="25"/>
        <end position="306"/>
    </location>
</feature>
<evidence type="ECO:0000256" key="1">
    <source>
        <dbReference type="SAM" id="SignalP"/>
    </source>
</evidence>
<organism evidence="2 3">
    <name type="scientific">Acidiluteibacter ferrifornacis</name>
    <dbReference type="NCBI Taxonomy" id="2692424"/>
    <lineage>
        <taxon>Bacteria</taxon>
        <taxon>Pseudomonadati</taxon>
        <taxon>Bacteroidota</taxon>
        <taxon>Flavobacteriia</taxon>
        <taxon>Flavobacteriales</taxon>
        <taxon>Cryomorphaceae</taxon>
        <taxon>Acidiluteibacter</taxon>
    </lineage>
</organism>
<evidence type="ECO:0000313" key="2">
    <source>
        <dbReference type="EMBL" id="NBG65042.1"/>
    </source>
</evidence>